<dbReference type="PATRIC" id="fig|251221.4.peg.3101"/>
<dbReference type="eggNOG" id="COG0277">
    <property type="taxonomic scope" value="Bacteria"/>
</dbReference>
<dbReference type="InterPro" id="IPR016166">
    <property type="entry name" value="FAD-bd_PCMH"/>
</dbReference>
<feature type="domain" description="FAD-binding PCMH-type" evidence="3">
    <location>
        <begin position="40"/>
        <end position="220"/>
    </location>
</feature>
<protein>
    <submittedName>
        <fullName evidence="4">Glycolate oxidase subunit</fullName>
    </submittedName>
</protein>
<dbReference type="Proteomes" id="UP000000557">
    <property type="component" value="Chromosome"/>
</dbReference>
<dbReference type="GO" id="GO:0071949">
    <property type="term" value="F:FAD binding"/>
    <property type="evidence" value="ECO:0007669"/>
    <property type="project" value="InterPro"/>
</dbReference>
<dbReference type="InterPro" id="IPR006094">
    <property type="entry name" value="Oxid_FAD_bind_N"/>
</dbReference>
<evidence type="ECO:0000259" key="3">
    <source>
        <dbReference type="PROSITE" id="PS51387"/>
    </source>
</evidence>
<dbReference type="PANTHER" id="PTHR11748:SF103">
    <property type="entry name" value="GLYCOLATE OXIDASE SUBUNIT GLCE"/>
    <property type="match status" value="1"/>
</dbReference>
<dbReference type="Pfam" id="PF01565">
    <property type="entry name" value="FAD_binding_4"/>
    <property type="match status" value="1"/>
</dbReference>
<keyword evidence="1" id="KW-0285">Flavoprotein</keyword>
<evidence type="ECO:0000256" key="2">
    <source>
        <dbReference type="ARBA" id="ARBA00022827"/>
    </source>
</evidence>
<dbReference type="PROSITE" id="PS51387">
    <property type="entry name" value="FAD_PCMH"/>
    <property type="match status" value="1"/>
</dbReference>
<keyword evidence="5" id="KW-1185">Reference proteome</keyword>
<dbReference type="AlphaFoldDB" id="Q7NCA8"/>
<dbReference type="GO" id="GO:0003824">
    <property type="term" value="F:catalytic activity"/>
    <property type="evidence" value="ECO:0007669"/>
    <property type="project" value="InterPro"/>
</dbReference>
<dbReference type="InterPro" id="IPR036318">
    <property type="entry name" value="FAD-bd_PCMH-like_sf"/>
</dbReference>
<accession>Q7NCA8</accession>
<dbReference type="SUPFAM" id="SSF55103">
    <property type="entry name" value="FAD-linked oxidases, C-terminal domain"/>
    <property type="match status" value="1"/>
</dbReference>
<name>Q7NCA8_GLOVI</name>
<dbReference type="SUPFAM" id="SSF56176">
    <property type="entry name" value="FAD-binding/transporter-associated domain-like"/>
    <property type="match status" value="1"/>
</dbReference>
<dbReference type="InterPro" id="IPR016164">
    <property type="entry name" value="FAD-linked_Oxase-like_C"/>
</dbReference>
<dbReference type="Gene3D" id="3.30.465.10">
    <property type="match status" value="1"/>
</dbReference>
<reference evidence="4 5" key="1">
    <citation type="journal article" date="2003" name="DNA Res.">
        <title>Complete genome structure of Gloeobacter violaceus PCC 7421, a cyanobacterium that lacks thylakoids.</title>
        <authorList>
            <person name="Nakamura Y."/>
            <person name="Kaneko T."/>
            <person name="Sato S."/>
            <person name="Mimuro M."/>
            <person name="Miyashita H."/>
            <person name="Tsuchiya T."/>
            <person name="Sasamoto S."/>
            <person name="Watanabe A."/>
            <person name="Kawashima K."/>
            <person name="Kishida Y."/>
            <person name="Kiyokawa C."/>
            <person name="Kohara M."/>
            <person name="Matsumoto M."/>
            <person name="Matsuno A."/>
            <person name="Nakazaki N."/>
            <person name="Shimpo S."/>
            <person name="Takeuchi C."/>
            <person name="Yamada M."/>
            <person name="Tabata S."/>
        </authorList>
    </citation>
    <scope>NUCLEOTIDE SEQUENCE [LARGE SCALE GENOMIC DNA]</scope>
    <source>
        <strain evidence="5">ATCC 29082 / PCC 7421</strain>
    </source>
</reference>
<dbReference type="EMBL" id="BA000045">
    <property type="protein sequence ID" value="BAC91012.1"/>
    <property type="molecule type" value="Genomic_DNA"/>
</dbReference>
<gene>
    <name evidence="4" type="primary">glcE</name>
</gene>
<dbReference type="EnsemblBacteria" id="BAC91012">
    <property type="protein sequence ID" value="BAC91012"/>
    <property type="gene ID" value="BAC91012"/>
</dbReference>
<evidence type="ECO:0000256" key="1">
    <source>
        <dbReference type="ARBA" id="ARBA00022630"/>
    </source>
</evidence>
<keyword evidence="2" id="KW-0274">FAD</keyword>
<dbReference type="InParanoid" id="Q7NCA8"/>
<dbReference type="PhylomeDB" id="Q7NCA8"/>
<dbReference type="KEGG" id="gvi:glr3071"/>
<dbReference type="HOGENOM" id="CLU_017779_0_1_3"/>
<dbReference type="OrthoDB" id="9767256at2"/>
<dbReference type="PANTHER" id="PTHR11748">
    <property type="entry name" value="D-LACTATE DEHYDROGENASE"/>
    <property type="match status" value="1"/>
</dbReference>
<dbReference type="STRING" id="251221.gene:10760576"/>
<organism evidence="4 5">
    <name type="scientific">Gloeobacter violaceus (strain ATCC 29082 / PCC 7421)</name>
    <dbReference type="NCBI Taxonomy" id="251221"/>
    <lineage>
        <taxon>Bacteria</taxon>
        <taxon>Bacillati</taxon>
        <taxon>Cyanobacteriota</taxon>
        <taxon>Cyanophyceae</taxon>
        <taxon>Gloeobacterales</taxon>
        <taxon>Gloeobacteraceae</taxon>
        <taxon>Gloeobacter</taxon>
    </lineage>
</organism>
<evidence type="ECO:0000313" key="4">
    <source>
        <dbReference type="EMBL" id="BAC91012.1"/>
    </source>
</evidence>
<proteinExistence type="predicted"/>
<sequence length="435" mass="45841">MAVSSTSRPIFQTLEAIVGNAGWCTLNRYSPTAFQTSKQTGLDPETPVVLPDSPASLAEVMTCAHRERWRVLPAGRGSKLGWGALPRAVDLLVSTARLNRLVEHAAGDLTVTAEAGIGFAVLQEKLAKANQFLALDPAYPEQASLGGVLSTADSGPLRHRYGGGRDMCLGISVVRADGKMVKAGGRVVKNVAGYDLMKLFTGAFGTLGIVSELTFRLHPLPEAWRTVVLSAPTAEDLSRAAASLLASALTPLAVEIVDEGTLAGLGLGDKSGLIVRFGGIEASVGEQSARLLALAPALSPQVLEGQEEGRLWEQLRSYFWRTATPEAVVCKLGMPPARAVAALGRACERGAHVCVRGGNGIGIVRWEAPNAAAVVAVRDFCRAEGGYLTILEAPAALKDALDVWDIAPGTAALMGRLRRQFDPEQIFACRPFGSG</sequence>
<reference evidence="4 5" key="2">
    <citation type="journal article" date="2003" name="DNA Res.">
        <title>Complete genome structure of Gloeobacter violaceus PCC 7421, a cyanobacterium that lacks thylakoids (supplement).</title>
        <authorList>
            <person name="Nakamura Y."/>
            <person name="Kaneko T."/>
            <person name="Sato S."/>
            <person name="Mimuro M."/>
            <person name="Miyashita H."/>
            <person name="Tsuchiya T."/>
            <person name="Sasamoto S."/>
            <person name="Watanabe A."/>
            <person name="Kawashima K."/>
            <person name="Kishida Y."/>
            <person name="Kiyokawa C."/>
            <person name="Kohara M."/>
            <person name="Matsumoto M."/>
            <person name="Matsuno A."/>
            <person name="Nakazaki N."/>
            <person name="Shimpo S."/>
            <person name="Takeuchi C."/>
            <person name="Yamada M."/>
            <person name="Tabata S."/>
        </authorList>
    </citation>
    <scope>NUCLEOTIDE SEQUENCE [LARGE SCALE GENOMIC DNA]</scope>
    <source>
        <strain evidence="5">ATCC 29082 / PCC 7421</strain>
    </source>
</reference>
<evidence type="ECO:0000313" key="5">
    <source>
        <dbReference type="Proteomes" id="UP000000557"/>
    </source>
</evidence>
<dbReference type="InterPro" id="IPR016169">
    <property type="entry name" value="FAD-bd_PCMH_sub2"/>
</dbReference>